<evidence type="ECO:0000313" key="13">
    <source>
        <dbReference type="Proteomes" id="UP000198820"/>
    </source>
</evidence>
<accession>A0A1H3YM60</accession>
<dbReference type="SUPFAM" id="SSF53383">
    <property type="entry name" value="PLP-dependent transferases"/>
    <property type="match status" value="1"/>
</dbReference>
<evidence type="ECO:0000256" key="9">
    <source>
        <dbReference type="ARBA" id="ARBA00050776"/>
    </source>
</evidence>
<dbReference type="PIRSF" id="PIRSF005572">
    <property type="entry name" value="NifS"/>
    <property type="match status" value="1"/>
</dbReference>
<reference evidence="12 13" key="1">
    <citation type="submission" date="2016-10" db="EMBL/GenBank/DDBJ databases">
        <authorList>
            <person name="de Groot N.N."/>
        </authorList>
    </citation>
    <scope>NUCLEOTIDE SEQUENCE [LARGE SCALE GENOMIC DNA]</scope>
    <source>
        <strain evidence="12 13">DSM 23581</strain>
    </source>
</reference>
<evidence type="ECO:0000259" key="11">
    <source>
        <dbReference type="Pfam" id="PF00266"/>
    </source>
</evidence>
<dbReference type="STRING" id="908615.SAMN05421540_103192"/>
<evidence type="ECO:0000256" key="2">
    <source>
        <dbReference type="ARBA" id="ARBA00006490"/>
    </source>
</evidence>
<comment type="similarity">
    <text evidence="2">Belongs to the class-V pyridoxal-phosphate-dependent aminotransferase family. NifS/IscS subfamily.</text>
</comment>
<protein>
    <recommendedName>
        <fullName evidence="3">cysteine desulfurase</fullName>
        <ecNumber evidence="3">2.8.1.7</ecNumber>
    </recommendedName>
</protein>
<evidence type="ECO:0000256" key="1">
    <source>
        <dbReference type="ARBA" id="ARBA00001933"/>
    </source>
</evidence>
<comment type="catalytic activity">
    <reaction evidence="9">
        <text>(sulfur carrier)-H + L-cysteine = (sulfur carrier)-SH + L-alanine</text>
        <dbReference type="Rhea" id="RHEA:43892"/>
        <dbReference type="Rhea" id="RHEA-COMP:14737"/>
        <dbReference type="Rhea" id="RHEA-COMP:14739"/>
        <dbReference type="ChEBI" id="CHEBI:29917"/>
        <dbReference type="ChEBI" id="CHEBI:35235"/>
        <dbReference type="ChEBI" id="CHEBI:57972"/>
        <dbReference type="ChEBI" id="CHEBI:64428"/>
        <dbReference type="EC" id="2.8.1.7"/>
    </reaction>
</comment>
<dbReference type="InterPro" id="IPR015421">
    <property type="entry name" value="PyrdxlP-dep_Trfase_major"/>
</dbReference>
<dbReference type="AlphaFoldDB" id="A0A1H3YM60"/>
<organism evidence="12 13">
    <name type="scientific">Psychroflexus halocasei</name>
    <dbReference type="NCBI Taxonomy" id="908615"/>
    <lineage>
        <taxon>Bacteria</taxon>
        <taxon>Pseudomonadati</taxon>
        <taxon>Bacteroidota</taxon>
        <taxon>Flavobacteriia</taxon>
        <taxon>Flavobacteriales</taxon>
        <taxon>Flavobacteriaceae</taxon>
        <taxon>Psychroflexus</taxon>
    </lineage>
</organism>
<evidence type="ECO:0000256" key="3">
    <source>
        <dbReference type="ARBA" id="ARBA00012239"/>
    </source>
</evidence>
<dbReference type="InterPro" id="IPR020578">
    <property type="entry name" value="Aminotrans_V_PyrdxlP_BS"/>
</dbReference>
<dbReference type="Gene3D" id="1.10.260.50">
    <property type="match status" value="1"/>
</dbReference>
<dbReference type="Gene3D" id="3.40.640.10">
    <property type="entry name" value="Type I PLP-dependent aspartate aminotransferase-like (Major domain)"/>
    <property type="match status" value="1"/>
</dbReference>
<dbReference type="InterPro" id="IPR015424">
    <property type="entry name" value="PyrdxlP-dep_Trfase"/>
</dbReference>
<dbReference type="Proteomes" id="UP000198820">
    <property type="component" value="Unassembled WGS sequence"/>
</dbReference>
<keyword evidence="4" id="KW-0808">Transferase</keyword>
<evidence type="ECO:0000256" key="5">
    <source>
        <dbReference type="ARBA" id="ARBA00022723"/>
    </source>
</evidence>
<dbReference type="EC" id="2.8.1.7" evidence="3"/>
<dbReference type="Pfam" id="PF00266">
    <property type="entry name" value="Aminotran_5"/>
    <property type="match status" value="1"/>
</dbReference>
<proteinExistence type="inferred from homology"/>
<evidence type="ECO:0000256" key="6">
    <source>
        <dbReference type="ARBA" id="ARBA00022898"/>
    </source>
</evidence>
<dbReference type="Gene3D" id="3.90.1150.10">
    <property type="entry name" value="Aspartate Aminotransferase, domain 1"/>
    <property type="match status" value="1"/>
</dbReference>
<evidence type="ECO:0000256" key="4">
    <source>
        <dbReference type="ARBA" id="ARBA00022679"/>
    </source>
</evidence>
<evidence type="ECO:0000256" key="10">
    <source>
        <dbReference type="RuleBase" id="RU004504"/>
    </source>
</evidence>
<comment type="cofactor">
    <cofactor evidence="1 10">
        <name>pyridoxal 5'-phosphate</name>
        <dbReference type="ChEBI" id="CHEBI:597326"/>
    </cofactor>
</comment>
<keyword evidence="6" id="KW-0663">Pyridoxal phosphate</keyword>
<dbReference type="GO" id="GO:0051536">
    <property type="term" value="F:iron-sulfur cluster binding"/>
    <property type="evidence" value="ECO:0007669"/>
    <property type="project" value="UniProtKB-KW"/>
</dbReference>
<dbReference type="InterPro" id="IPR000192">
    <property type="entry name" value="Aminotrans_V_dom"/>
</dbReference>
<sequence length="385" mass="42878">MHKMSIQMKKVYFDNAATTPMREDVINYMVELMQDNFGNPSSIHSVGRKAKAMMELSRKKIAKHLGVKSSEIIFTSGGTEADNIIILGAVKDLGVKRIITSKIEHHAVINSSEFISEKSGVKLDYVSLTKVGLIDYTHLEQLLAESDEKTLVSLMHINNELGHITDIKYVGELCQKYKALFHSDTVQSLGFYPVDFTDVAVDFITASAHKFYGPKGIGFAVIKNQPKIKPLIYGGSQERGRRAGTENTFGVGGMEKALTLAYENMDKEHAHVKMLKTYCIDLLKETFPKVRINGLSGDFEKSSHKVVNFTLPHPNFQSDMLILQLDMHGISCSKGSACQSGSQIGSFVLNEIYGENQHGLRVSFSINNTKEEVAYFVKTLKQILD</sequence>
<feature type="domain" description="Aminotransferase class V" evidence="11">
    <location>
        <begin position="11"/>
        <end position="376"/>
    </location>
</feature>
<dbReference type="InterPro" id="IPR015422">
    <property type="entry name" value="PyrdxlP-dep_Trfase_small"/>
</dbReference>
<dbReference type="PANTHER" id="PTHR11601:SF34">
    <property type="entry name" value="CYSTEINE DESULFURASE"/>
    <property type="match status" value="1"/>
</dbReference>
<dbReference type="EMBL" id="FNQF01000003">
    <property type="protein sequence ID" value="SEA12623.1"/>
    <property type="molecule type" value="Genomic_DNA"/>
</dbReference>
<dbReference type="InterPro" id="IPR016454">
    <property type="entry name" value="Cysteine_dSase"/>
</dbReference>
<keyword evidence="8" id="KW-0411">Iron-sulfur</keyword>
<keyword evidence="13" id="KW-1185">Reference proteome</keyword>
<dbReference type="PANTHER" id="PTHR11601">
    <property type="entry name" value="CYSTEINE DESULFURYLASE FAMILY MEMBER"/>
    <property type="match status" value="1"/>
</dbReference>
<keyword evidence="5" id="KW-0479">Metal-binding</keyword>
<evidence type="ECO:0000313" key="12">
    <source>
        <dbReference type="EMBL" id="SEA12623.1"/>
    </source>
</evidence>
<name>A0A1H3YM60_9FLAO</name>
<keyword evidence="7" id="KW-0408">Iron</keyword>
<evidence type="ECO:0000256" key="7">
    <source>
        <dbReference type="ARBA" id="ARBA00023004"/>
    </source>
</evidence>
<dbReference type="PROSITE" id="PS00595">
    <property type="entry name" value="AA_TRANSFER_CLASS_5"/>
    <property type="match status" value="1"/>
</dbReference>
<evidence type="ECO:0000256" key="8">
    <source>
        <dbReference type="ARBA" id="ARBA00023014"/>
    </source>
</evidence>
<gene>
    <name evidence="12" type="ORF">SAMN05421540_103192</name>
</gene>
<dbReference type="GO" id="GO:0046872">
    <property type="term" value="F:metal ion binding"/>
    <property type="evidence" value="ECO:0007669"/>
    <property type="project" value="UniProtKB-KW"/>
</dbReference>
<dbReference type="GO" id="GO:0031071">
    <property type="term" value="F:cysteine desulfurase activity"/>
    <property type="evidence" value="ECO:0007669"/>
    <property type="project" value="UniProtKB-EC"/>
</dbReference>